<evidence type="ECO:0000313" key="16">
    <source>
        <dbReference type="Proteomes" id="UP000030746"/>
    </source>
</evidence>
<dbReference type="PROSITE" id="PS50958">
    <property type="entry name" value="SMB_2"/>
    <property type="match status" value="1"/>
</dbReference>
<dbReference type="PANTHER" id="PTHR12439:SF11">
    <property type="entry name" value="URIDYLATE-SPECIFIC ENDORIBONUCLEASE"/>
    <property type="match status" value="1"/>
</dbReference>
<evidence type="ECO:0000256" key="4">
    <source>
        <dbReference type="ARBA" id="ARBA00022722"/>
    </source>
</evidence>
<dbReference type="RefSeq" id="XP_009062965.1">
    <property type="nucleotide sequence ID" value="XM_009064717.1"/>
</dbReference>
<dbReference type="InterPro" id="IPR001212">
    <property type="entry name" value="Somatomedin_B_dom"/>
</dbReference>
<accession>V3ZZL2</accession>
<dbReference type="SUPFAM" id="SSF142877">
    <property type="entry name" value="EndoU-like"/>
    <property type="match status" value="1"/>
</dbReference>
<keyword evidence="7 12" id="KW-0378">Hydrolase</keyword>
<feature type="domain" description="EndoU" evidence="14">
    <location>
        <begin position="83"/>
        <end position="345"/>
    </location>
</feature>
<evidence type="ECO:0000256" key="8">
    <source>
        <dbReference type="ARBA" id="ARBA00022884"/>
    </source>
</evidence>
<dbReference type="AlphaFoldDB" id="V3ZZL2"/>
<name>V3ZZL2_LOTGI</name>
<organism evidence="15 16">
    <name type="scientific">Lottia gigantea</name>
    <name type="common">Giant owl limpet</name>
    <dbReference type="NCBI Taxonomy" id="225164"/>
    <lineage>
        <taxon>Eukaryota</taxon>
        <taxon>Metazoa</taxon>
        <taxon>Spiralia</taxon>
        <taxon>Lophotrochozoa</taxon>
        <taxon>Mollusca</taxon>
        <taxon>Gastropoda</taxon>
        <taxon>Patellogastropoda</taxon>
        <taxon>Lottioidea</taxon>
        <taxon>Lottiidae</taxon>
        <taxon>Lottia</taxon>
    </lineage>
</organism>
<evidence type="ECO:0000256" key="11">
    <source>
        <dbReference type="ARBA" id="ARBA00023239"/>
    </source>
</evidence>
<comment type="catalytic activity">
    <reaction evidence="12">
        <text>ribonucleotidyl-uridine-RNA = a 5'-end dephospho-uridine-RNA + a 3'-end 2',3'-cyclophospho-ribonucleotide-RNA</text>
        <dbReference type="Rhea" id="RHEA:67792"/>
        <dbReference type="Rhea" id="RHEA-COMP:10464"/>
        <dbReference type="Rhea" id="RHEA-COMP:17354"/>
        <dbReference type="Rhea" id="RHEA-COMP:17356"/>
        <dbReference type="ChEBI" id="CHEBI:83064"/>
        <dbReference type="ChEBI" id="CHEBI:173117"/>
        <dbReference type="ChEBI" id="CHEBI:173224"/>
    </reaction>
</comment>
<dbReference type="GO" id="GO:0003723">
    <property type="term" value="F:RNA binding"/>
    <property type="evidence" value="ECO:0007669"/>
    <property type="project" value="UniProtKB-UniRule"/>
</dbReference>
<keyword evidence="12" id="KW-0732">Signal</keyword>
<evidence type="ECO:0000256" key="12">
    <source>
        <dbReference type="RuleBase" id="RU367085"/>
    </source>
</evidence>
<dbReference type="InterPro" id="IPR018998">
    <property type="entry name" value="EndoU_C"/>
</dbReference>
<evidence type="ECO:0000256" key="1">
    <source>
        <dbReference type="ARBA" id="ARBA00001936"/>
    </source>
</evidence>
<dbReference type="KEGG" id="lgi:LOTGIDRAFT_220728"/>
<feature type="chain" id="PRO_5026376125" description="Uridylate-specific endoribonuclease" evidence="12">
    <location>
        <begin position="21"/>
        <end position="345"/>
    </location>
</feature>
<dbReference type="CTD" id="20246953"/>
<dbReference type="OMA" id="PGRACHL"/>
<comment type="subunit">
    <text evidence="3 12">Monomer.</text>
</comment>
<dbReference type="GO" id="GO:0016829">
    <property type="term" value="F:lyase activity"/>
    <property type="evidence" value="ECO:0007669"/>
    <property type="project" value="UniProtKB-KW"/>
</dbReference>
<dbReference type="GO" id="GO:0004521">
    <property type="term" value="F:RNA endonuclease activity"/>
    <property type="evidence" value="ECO:0007669"/>
    <property type="project" value="UniProtKB-UniRule"/>
</dbReference>
<evidence type="ECO:0000256" key="7">
    <source>
        <dbReference type="ARBA" id="ARBA00022801"/>
    </source>
</evidence>
<dbReference type="InterPro" id="IPR036024">
    <property type="entry name" value="Somatomedin_B-like_dom_sf"/>
</dbReference>
<evidence type="ECO:0000256" key="2">
    <source>
        <dbReference type="ARBA" id="ARBA00010168"/>
    </source>
</evidence>
<keyword evidence="10 12" id="KW-0464">Manganese</keyword>
<sequence length="345" mass="39124">MVNSATFVIFLATHFIFGEGATHKDRCIDRCGFDYDSRYDCHCNSQCETFGNCCSDYWTICKAGGVVHTHHPQVVTVLPLGKYTGSETGIAQQLWDADVNRFGPADLKINLQGHTGRGPGSDHATSKLFTYVNVRKLQSPTYKTLLALWDNYHTSESQHESTTAQHQNEINAFLDAVMNTKVMQLAYSYLTTFKHFIGDQHAFKAKLQQLWFALYSRSSNGPKNSCGFEHIFLGEFKGSSVSGFHNWVRFYKLESSGRIDYKGYINKKEPFLIEFTFTWDGKWKPISSFFIGTSPEFDMALSTICMLTAPNRACKYTIQGQHFRIQTYDNTHVSGLQVASAYPEM</sequence>
<dbReference type="InterPro" id="IPR039787">
    <property type="entry name" value="ENDOU"/>
</dbReference>
<dbReference type="Proteomes" id="UP000030746">
    <property type="component" value="Unassembled WGS sequence"/>
</dbReference>
<proteinExistence type="inferred from homology"/>
<keyword evidence="16" id="KW-1185">Reference proteome</keyword>
<evidence type="ECO:0000256" key="3">
    <source>
        <dbReference type="ARBA" id="ARBA00011245"/>
    </source>
</evidence>
<reference evidence="15 16" key="1">
    <citation type="journal article" date="2013" name="Nature">
        <title>Insights into bilaterian evolution from three spiralian genomes.</title>
        <authorList>
            <person name="Simakov O."/>
            <person name="Marletaz F."/>
            <person name="Cho S.J."/>
            <person name="Edsinger-Gonzales E."/>
            <person name="Havlak P."/>
            <person name="Hellsten U."/>
            <person name="Kuo D.H."/>
            <person name="Larsson T."/>
            <person name="Lv J."/>
            <person name="Arendt D."/>
            <person name="Savage R."/>
            <person name="Osoegawa K."/>
            <person name="de Jong P."/>
            <person name="Grimwood J."/>
            <person name="Chapman J.A."/>
            <person name="Shapiro H."/>
            <person name="Aerts A."/>
            <person name="Otillar R.P."/>
            <person name="Terry A.Y."/>
            <person name="Boore J.L."/>
            <person name="Grigoriev I.V."/>
            <person name="Lindberg D.R."/>
            <person name="Seaver E.C."/>
            <person name="Weisblat D.A."/>
            <person name="Putnam N.H."/>
            <person name="Rokhsar D.S."/>
        </authorList>
    </citation>
    <scope>NUCLEOTIDE SEQUENCE [LARGE SCALE GENOMIC DNA]</scope>
</reference>
<feature type="signal peptide" evidence="12">
    <location>
        <begin position="1"/>
        <end position="20"/>
    </location>
</feature>
<comment type="cofactor">
    <cofactor evidence="1 12">
        <name>Mn(2+)</name>
        <dbReference type="ChEBI" id="CHEBI:29035"/>
    </cofactor>
</comment>
<keyword evidence="6 12" id="KW-0255">Endonuclease</keyword>
<dbReference type="HOGENOM" id="CLU_048034_0_0_1"/>
<keyword evidence="9" id="KW-1015">Disulfide bond</keyword>
<dbReference type="Gene3D" id="4.10.410.20">
    <property type="match status" value="1"/>
</dbReference>
<dbReference type="OrthoDB" id="430326at2759"/>
<dbReference type="Pfam" id="PF09412">
    <property type="entry name" value="XendoU"/>
    <property type="match status" value="1"/>
</dbReference>
<evidence type="ECO:0000256" key="9">
    <source>
        <dbReference type="ARBA" id="ARBA00023157"/>
    </source>
</evidence>
<keyword evidence="8 12" id="KW-0694">RNA-binding</keyword>
<dbReference type="GO" id="GO:0016787">
    <property type="term" value="F:hydrolase activity"/>
    <property type="evidence" value="ECO:0007669"/>
    <property type="project" value="UniProtKB-KW"/>
</dbReference>
<dbReference type="PANTHER" id="PTHR12439">
    <property type="entry name" value="PLACENTAL PROTEIN 11-RELATED"/>
    <property type="match status" value="1"/>
</dbReference>
<dbReference type="CDD" id="cd21159">
    <property type="entry name" value="XendoU"/>
    <property type="match status" value="1"/>
</dbReference>
<dbReference type="PROSITE" id="PS00524">
    <property type="entry name" value="SMB_1"/>
    <property type="match status" value="1"/>
</dbReference>
<evidence type="ECO:0000259" key="13">
    <source>
        <dbReference type="PROSITE" id="PS50958"/>
    </source>
</evidence>
<dbReference type="EMBL" id="KB203083">
    <property type="protein sequence ID" value="ESO86431.1"/>
    <property type="molecule type" value="Genomic_DNA"/>
</dbReference>
<dbReference type="GO" id="GO:0046872">
    <property type="term" value="F:metal ion binding"/>
    <property type="evidence" value="ECO:0007669"/>
    <property type="project" value="UniProtKB-UniRule"/>
</dbReference>
<dbReference type="SUPFAM" id="SSF90188">
    <property type="entry name" value="Somatomedin B domain"/>
    <property type="match status" value="1"/>
</dbReference>
<feature type="domain" description="SMB" evidence="13">
    <location>
        <begin position="23"/>
        <end position="67"/>
    </location>
</feature>
<dbReference type="InterPro" id="IPR037227">
    <property type="entry name" value="EndoU-like"/>
</dbReference>
<evidence type="ECO:0000256" key="6">
    <source>
        <dbReference type="ARBA" id="ARBA00022759"/>
    </source>
</evidence>
<dbReference type="GeneID" id="20246953"/>
<keyword evidence="4 12" id="KW-0540">Nuclease</keyword>
<evidence type="ECO:0000256" key="10">
    <source>
        <dbReference type="ARBA" id="ARBA00023211"/>
    </source>
</evidence>
<keyword evidence="11" id="KW-0456">Lyase</keyword>
<evidence type="ECO:0000313" key="15">
    <source>
        <dbReference type="EMBL" id="ESO86431.1"/>
    </source>
</evidence>
<protein>
    <recommendedName>
        <fullName evidence="12">Uridylate-specific endoribonuclease</fullName>
        <ecNumber evidence="12">4.6.1.-</ecNumber>
    </recommendedName>
</protein>
<evidence type="ECO:0000256" key="5">
    <source>
        <dbReference type="ARBA" id="ARBA00022723"/>
    </source>
</evidence>
<comment type="similarity">
    <text evidence="2 12">Belongs to the ENDOU family.</text>
</comment>
<gene>
    <name evidence="15" type="ORF">LOTGIDRAFT_220728</name>
</gene>
<dbReference type="EC" id="4.6.1.-" evidence="12"/>
<dbReference type="PROSITE" id="PS51959">
    <property type="entry name" value="ENDOU"/>
    <property type="match status" value="1"/>
</dbReference>
<evidence type="ECO:0000259" key="14">
    <source>
        <dbReference type="PROSITE" id="PS51959"/>
    </source>
</evidence>
<dbReference type="Pfam" id="PF01033">
    <property type="entry name" value="Somatomedin_B"/>
    <property type="match status" value="1"/>
</dbReference>
<keyword evidence="5 12" id="KW-0479">Metal-binding</keyword>